<proteinExistence type="inferred from homology"/>
<gene>
    <name evidence="4" type="ORF">LPAF129_13360</name>
</gene>
<dbReference type="SUPFAM" id="SSF51735">
    <property type="entry name" value="NAD(P)-binding Rossmann-fold domains"/>
    <property type="match status" value="1"/>
</dbReference>
<dbReference type="InterPro" id="IPR002347">
    <property type="entry name" value="SDR_fam"/>
</dbReference>
<dbReference type="PANTHER" id="PTHR43976">
    <property type="entry name" value="SHORT CHAIN DEHYDROGENASE"/>
    <property type="match status" value="1"/>
</dbReference>
<dbReference type="InterPro" id="IPR020904">
    <property type="entry name" value="Sc_DH/Rdtase_CS"/>
</dbReference>
<protein>
    <submittedName>
        <fullName evidence="4">Short-chain dehydrogenase/reductase</fullName>
    </submittedName>
</protein>
<evidence type="ECO:0000256" key="1">
    <source>
        <dbReference type="ARBA" id="ARBA00006484"/>
    </source>
</evidence>
<dbReference type="InterPro" id="IPR036291">
    <property type="entry name" value="NAD(P)-bd_dom_sf"/>
</dbReference>
<evidence type="ECO:0000313" key="5">
    <source>
        <dbReference type="Proteomes" id="UP001055149"/>
    </source>
</evidence>
<comment type="caution">
    <text evidence="4">The sequence shown here is derived from an EMBL/GenBank/DDBJ whole genome shotgun (WGS) entry which is preliminary data.</text>
</comment>
<organism evidence="4 5">
    <name type="scientific">Ligilactobacillus pabuli</name>
    <dbReference type="NCBI Taxonomy" id="2886039"/>
    <lineage>
        <taxon>Bacteria</taxon>
        <taxon>Bacillati</taxon>
        <taxon>Bacillota</taxon>
        <taxon>Bacilli</taxon>
        <taxon>Lactobacillales</taxon>
        <taxon>Lactobacillaceae</taxon>
        <taxon>Ligilactobacillus</taxon>
    </lineage>
</organism>
<dbReference type="PRINTS" id="PR00080">
    <property type="entry name" value="SDRFAMILY"/>
</dbReference>
<keyword evidence="5" id="KW-1185">Reference proteome</keyword>
<dbReference type="CDD" id="cd05374">
    <property type="entry name" value="17beta-HSD-like_SDR_c"/>
    <property type="match status" value="1"/>
</dbReference>
<reference evidence="4" key="1">
    <citation type="journal article" date="2022" name="Int. J. Syst. Evol. Microbiol.">
        <title>A novel species of lactic acid bacteria, Ligilactobacillus pabuli sp. nov., isolated from alfalfa silage.</title>
        <authorList>
            <person name="Tohno M."/>
            <person name="Tanizawa Y."/>
            <person name="Sawada H."/>
            <person name="Sakamoto M."/>
            <person name="Ohkuma M."/>
            <person name="Kobayashi H."/>
        </authorList>
    </citation>
    <scope>NUCLEOTIDE SEQUENCE</scope>
    <source>
        <strain evidence="4">AF129</strain>
    </source>
</reference>
<evidence type="ECO:0000256" key="3">
    <source>
        <dbReference type="RuleBase" id="RU000363"/>
    </source>
</evidence>
<evidence type="ECO:0000313" key="4">
    <source>
        <dbReference type="EMBL" id="GKS81650.1"/>
    </source>
</evidence>
<evidence type="ECO:0000256" key="2">
    <source>
        <dbReference type="ARBA" id="ARBA00023002"/>
    </source>
</evidence>
<sequence length="285" mass="31160">MKKTWLLTGTSTGFGRELAELLAQQPDINLVATARNTDKLSYLDQYDHGQILKLALDVTDQQQVAAVVEQTVAKFGTLDVLDNNAGFGYFSTFEEADEETVRQMFEVNVWGLVHMTQAVLPVMRRQQAGVIIGISSDAGLIGEAALSFYSGTKFAVEGLFESLAQEVAEDQIKVMLVEPSSFRTDWAGRSSQKKDTDFPKDYQKTDQALREYAQGAGTEAGNPKAAAATIYDQVVNHADNLPLHLPLGESAVTRAQKKYADLAEKFTALTPLATAADFPKKSDEN</sequence>
<name>A0ABQ5JI17_9LACO</name>
<dbReference type="EMBL" id="BQXH01000011">
    <property type="protein sequence ID" value="GKS81650.1"/>
    <property type="molecule type" value="Genomic_DNA"/>
</dbReference>
<keyword evidence="2" id="KW-0560">Oxidoreductase</keyword>
<dbReference type="Proteomes" id="UP001055149">
    <property type="component" value="Unassembled WGS sequence"/>
</dbReference>
<dbReference type="PANTHER" id="PTHR43976:SF16">
    <property type="entry name" value="SHORT-CHAIN DEHYDROGENASE_REDUCTASE FAMILY PROTEIN"/>
    <property type="match status" value="1"/>
</dbReference>
<dbReference type="PRINTS" id="PR00081">
    <property type="entry name" value="GDHRDH"/>
</dbReference>
<comment type="similarity">
    <text evidence="1 3">Belongs to the short-chain dehydrogenases/reductases (SDR) family.</text>
</comment>
<accession>A0ABQ5JI17</accession>
<dbReference type="PROSITE" id="PS00061">
    <property type="entry name" value="ADH_SHORT"/>
    <property type="match status" value="1"/>
</dbReference>
<dbReference type="Gene3D" id="3.40.50.720">
    <property type="entry name" value="NAD(P)-binding Rossmann-like Domain"/>
    <property type="match status" value="1"/>
</dbReference>
<dbReference type="Pfam" id="PF00106">
    <property type="entry name" value="adh_short"/>
    <property type="match status" value="1"/>
</dbReference>
<dbReference type="InterPro" id="IPR051911">
    <property type="entry name" value="SDR_oxidoreductase"/>
</dbReference>